<feature type="transmembrane region" description="Helical" evidence="8">
    <location>
        <begin position="237"/>
        <end position="258"/>
    </location>
</feature>
<dbReference type="GO" id="GO:0005385">
    <property type="term" value="F:zinc ion transmembrane transporter activity"/>
    <property type="evidence" value="ECO:0000318"/>
    <property type="project" value="GO_Central"/>
</dbReference>
<dbReference type="PANTHER" id="PTHR11040:SF159">
    <property type="entry name" value="GENOME ASSEMBLY, CHROMOSOME: A01"/>
    <property type="match status" value="1"/>
</dbReference>
<keyword evidence="3 8" id="KW-0813">Transport</keyword>
<comment type="caution">
    <text evidence="8">Lacks conserved residue(s) required for the propagation of feature annotation.</text>
</comment>
<dbReference type="OMA" id="KECHDKT"/>
<evidence type="ECO:0000256" key="6">
    <source>
        <dbReference type="ARBA" id="ARBA00023065"/>
    </source>
</evidence>
<evidence type="ECO:0000313" key="9">
    <source>
        <dbReference type="EMBL" id="CDY70174.1"/>
    </source>
</evidence>
<feature type="transmembrane region" description="Helical" evidence="8">
    <location>
        <begin position="82"/>
        <end position="101"/>
    </location>
</feature>
<keyword evidence="7 8" id="KW-0472">Membrane</keyword>
<dbReference type="InterPro" id="IPR003689">
    <property type="entry name" value="ZIP"/>
</dbReference>
<dbReference type="AlphaFoldDB" id="A0A078JTL3"/>
<accession>A0A078JTL3</accession>
<dbReference type="EMBL" id="LK041371">
    <property type="protein sequence ID" value="CDY70174.1"/>
    <property type="molecule type" value="Genomic_DNA"/>
</dbReference>
<organism evidence="9 10">
    <name type="scientific">Brassica napus</name>
    <name type="common">Rape</name>
    <dbReference type="NCBI Taxonomy" id="3708"/>
    <lineage>
        <taxon>Eukaryota</taxon>
        <taxon>Viridiplantae</taxon>
        <taxon>Streptophyta</taxon>
        <taxon>Embryophyta</taxon>
        <taxon>Tracheophyta</taxon>
        <taxon>Spermatophyta</taxon>
        <taxon>Magnoliopsida</taxon>
        <taxon>eudicotyledons</taxon>
        <taxon>Gunneridae</taxon>
        <taxon>Pentapetalae</taxon>
        <taxon>rosids</taxon>
        <taxon>malvids</taxon>
        <taxon>Brassicales</taxon>
        <taxon>Brassicaceae</taxon>
        <taxon>Brassiceae</taxon>
        <taxon>Brassica</taxon>
    </lineage>
</organism>
<proteinExistence type="inferred from homology"/>
<evidence type="ECO:0000256" key="3">
    <source>
        <dbReference type="ARBA" id="ARBA00022448"/>
    </source>
</evidence>
<keyword evidence="6 8" id="KW-0406">Ion transport</keyword>
<comment type="similarity">
    <text evidence="2 8">Belongs to the ZIP transporter (TC 2.A.5) family.</text>
</comment>
<dbReference type="GO" id="GO:0005886">
    <property type="term" value="C:plasma membrane"/>
    <property type="evidence" value="ECO:0000318"/>
    <property type="project" value="GO_Central"/>
</dbReference>
<evidence type="ECO:0000256" key="4">
    <source>
        <dbReference type="ARBA" id="ARBA00022692"/>
    </source>
</evidence>
<dbReference type="PANTHER" id="PTHR11040">
    <property type="entry name" value="ZINC/IRON TRANSPORTER"/>
    <property type="match status" value="1"/>
</dbReference>
<protein>
    <submittedName>
        <fullName evidence="9">BnaCnng67060D protein</fullName>
    </submittedName>
</protein>
<feature type="transmembrane region" description="Helical" evidence="8">
    <location>
        <begin position="30"/>
        <end position="49"/>
    </location>
</feature>
<dbReference type="NCBIfam" id="TIGR00820">
    <property type="entry name" value="zip"/>
    <property type="match status" value="1"/>
</dbReference>
<feature type="transmembrane region" description="Helical" evidence="8">
    <location>
        <begin position="145"/>
        <end position="165"/>
    </location>
</feature>
<evidence type="ECO:0000256" key="2">
    <source>
        <dbReference type="ARBA" id="ARBA00006939"/>
    </source>
</evidence>
<dbReference type="PaxDb" id="3708-A0A078JTL3"/>
<comment type="subcellular location">
    <subcellularLocation>
        <location evidence="1 8">Membrane</location>
        <topology evidence="1 8">Multi-pass membrane protein</topology>
    </subcellularLocation>
</comment>
<keyword evidence="4 8" id="KW-0812">Transmembrane</keyword>
<gene>
    <name evidence="9" type="primary">BnaCnng67060D</name>
    <name evidence="9" type="ORF">GSBRNA2T00096852001</name>
</gene>
<dbReference type="InterPro" id="IPR004698">
    <property type="entry name" value="Zn/Fe_permease_fun/pln"/>
</dbReference>
<sequence>SPATSTAPEDCASESANPCVDKAKALPLKIIAIAAILVASMIGVGAPLFSRNVPFLQPDGNIFTIMLSSQCLKENPWHKFPFSGFLAMLSGLITLVIDSMATSIYTRKNAVGIIPHGHGHGPGNDVTLPTKDGDSADAQLLRYRVIAMVLELGIIVHSVVIGLSLGATSDTCTIKGLIAALCFHQMFEGMGLGGCILQAEYTNLNKFLMAFFFAITTPFGIALGIALSTIYRDNSPSALITVGLLNACSAGLLIYMALVDLLAAEFMGPKLQGSIKMQIKCFIAALLGCGGMSIIAKWA</sequence>
<evidence type="ECO:0000256" key="1">
    <source>
        <dbReference type="ARBA" id="ARBA00004141"/>
    </source>
</evidence>
<feature type="transmembrane region" description="Helical" evidence="8">
    <location>
        <begin position="209"/>
        <end position="231"/>
    </location>
</feature>
<feature type="non-terminal residue" evidence="9">
    <location>
        <position position="1"/>
    </location>
</feature>
<dbReference type="Gramene" id="CDY70174">
    <property type="protein sequence ID" value="CDY70174"/>
    <property type="gene ID" value="GSBRNA2T00096852001"/>
</dbReference>
<keyword evidence="10" id="KW-1185">Reference proteome</keyword>
<evidence type="ECO:0000256" key="8">
    <source>
        <dbReference type="RuleBase" id="RU362088"/>
    </source>
</evidence>
<dbReference type="GO" id="GO:0071577">
    <property type="term" value="P:zinc ion transmembrane transport"/>
    <property type="evidence" value="ECO:0000318"/>
    <property type="project" value="GO_Central"/>
</dbReference>
<reference evidence="9 10" key="1">
    <citation type="journal article" date="2014" name="Science">
        <title>Plant genetics. Early allopolyploid evolution in the post-Neolithic Brassica napus oilseed genome.</title>
        <authorList>
            <person name="Chalhoub B."/>
            <person name="Denoeud F."/>
            <person name="Liu S."/>
            <person name="Parkin I.A."/>
            <person name="Tang H."/>
            <person name="Wang X."/>
            <person name="Chiquet J."/>
            <person name="Belcram H."/>
            <person name="Tong C."/>
            <person name="Samans B."/>
            <person name="Correa M."/>
            <person name="Da Silva C."/>
            <person name="Just J."/>
            <person name="Falentin C."/>
            <person name="Koh C.S."/>
            <person name="Le Clainche I."/>
            <person name="Bernard M."/>
            <person name="Bento P."/>
            <person name="Noel B."/>
            <person name="Labadie K."/>
            <person name="Alberti A."/>
            <person name="Charles M."/>
            <person name="Arnaud D."/>
            <person name="Guo H."/>
            <person name="Daviaud C."/>
            <person name="Alamery S."/>
            <person name="Jabbari K."/>
            <person name="Zhao M."/>
            <person name="Edger P.P."/>
            <person name="Chelaifa H."/>
            <person name="Tack D."/>
            <person name="Lassalle G."/>
            <person name="Mestiri I."/>
            <person name="Schnel N."/>
            <person name="Le Paslier M.C."/>
            <person name="Fan G."/>
            <person name="Renault V."/>
            <person name="Bayer P.E."/>
            <person name="Golicz A.A."/>
            <person name="Manoli S."/>
            <person name="Lee T.H."/>
            <person name="Thi V.H."/>
            <person name="Chalabi S."/>
            <person name="Hu Q."/>
            <person name="Fan C."/>
            <person name="Tollenaere R."/>
            <person name="Lu Y."/>
            <person name="Battail C."/>
            <person name="Shen J."/>
            <person name="Sidebottom C.H."/>
            <person name="Wang X."/>
            <person name="Canaguier A."/>
            <person name="Chauveau A."/>
            <person name="Berard A."/>
            <person name="Deniot G."/>
            <person name="Guan M."/>
            <person name="Liu Z."/>
            <person name="Sun F."/>
            <person name="Lim Y.P."/>
            <person name="Lyons E."/>
            <person name="Town C.D."/>
            <person name="Bancroft I."/>
            <person name="Wang X."/>
            <person name="Meng J."/>
            <person name="Ma J."/>
            <person name="Pires J.C."/>
            <person name="King G.J."/>
            <person name="Brunel D."/>
            <person name="Delourme R."/>
            <person name="Renard M."/>
            <person name="Aury J.M."/>
            <person name="Adams K.L."/>
            <person name="Batley J."/>
            <person name="Snowdon R.J."/>
            <person name="Tost J."/>
            <person name="Edwards D."/>
            <person name="Zhou Y."/>
            <person name="Hua W."/>
            <person name="Sharpe A.G."/>
            <person name="Paterson A.H."/>
            <person name="Guan C."/>
            <person name="Wincker P."/>
        </authorList>
    </citation>
    <scope>NUCLEOTIDE SEQUENCE [LARGE SCALE GENOMIC DNA]</scope>
    <source>
        <strain evidence="10">cv. Darmor-bzh</strain>
    </source>
</reference>
<dbReference type="Pfam" id="PF02535">
    <property type="entry name" value="Zip"/>
    <property type="match status" value="1"/>
</dbReference>
<dbReference type="Proteomes" id="UP000028999">
    <property type="component" value="Unassembled WGS sequence"/>
</dbReference>
<feature type="transmembrane region" description="Helical" evidence="8">
    <location>
        <begin position="279"/>
        <end position="298"/>
    </location>
</feature>
<evidence type="ECO:0000256" key="5">
    <source>
        <dbReference type="ARBA" id="ARBA00022989"/>
    </source>
</evidence>
<dbReference type="STRING" id="3708.A0A078JTL3"/>
<evidence type="ECO:0000256" key="7">
    <source>
        <dbReference type="ARBA" id="ARBA00023136"/>
    </source>
</evidence>
<keyword evidence="5 8" id="KW-1133">Transmembrane helix</keyword>
<name>A0A078JTL3_BRANA</name>
<evidence type="ECO:0000313" key="10">
    <source>
        <dbReference type="Proteomes" id="UP000028999"/>
    </source>
</evidence>